<evidence type="ECO:0000313" key="3">
    <source>
        <dbReference type="Proteomes" id="UP000078348"/>
    </source>
</evidence>
<name>A0A196SB98_BLAHN</name>
<dbReference type="EMBL" id="LXWW01000421">
    <property type="protein sequence ID" value="OAO13284.1"/>
    <property type="molecule type" value="Genomic_DNA"/>
</dbReference>
<proteinExistence type="predicted"/>
<accession>A0A196SB98</accession>
<dbReference type="PANTHER" id="PTHR43543:SF1">
    <property type="entry name" value="MALONIC SEMIALDEHYDE REDUCTASE RUTE-RELATED"/>
    <property type="match status" value="1"/>
</dbReference>
<comment type="caution">
    <text evidence="2">The sequence shown here is derived from an EMBL/GenBank/DDBJ whole genome shotgun (WGS) entry which is preliminary data.</text>
</comment>
<dbReference type="PANTHER" id="PTHR43543">
    <property type="entry name" value="MALONIC SEMIALDEHYDE REDUCTASE RUTE-RELATED"/>
    <property type="match status" value="1"/>
</dbReference>
<dbReference type="STRING" id="478820.A0A196SB98"/>
<evidence type="ECO:0000259" key="1">
    <source>
        <dbReference type="Pfam" id="PF00881"/>
    </source>
</evidence>
<dbReference type="InterPro" id="IPR050461">
    <property type="entry name" value="Nitroreductase_HadB/RutE"/>
</dbReference>
<dbReference type="SUPFAM" id="SSF55469">
    <property type="entry name" value="FMN-dependent nitroreductase-like"/>
    <property type="match status" value="1"/>
</dbReference>
<reference evidence="2 3" key="1">
    <citation type="submission" date="2016-05" db="EMBL/GenBank/DDBJ databases">
        <title>Nuclear genome of Blastocystis sp. subtype 1 NandII.</title>
        <authorList>
            <person name="Gentekaki E."/>
            <person name="Curtis B."/>
            <person name="Stairs C."/>
            <person name="Eme L."/>
            <person name="Herman E."/>
            <person name="Klimes V."/>
            <person name="Arias M.C."/>
            <person name="Elias M."/>
            <person name="Hilliou F."/>
            <person name="Klute M."/>
            <person name="Malik S.-B."/>
            <person name="Pightling A."/>
            <person name="Rachubinski R."/>
            <person name="Salas D."/>
            <person name="Schlacht A."/>
            <person name="Suga H."/>
            <person name="Archibald J."/>
            <person name="Ball S.G."/>
            <person name="Clark G."/>
            <person name="Dacks J."/>
            <person name="Van Der Giezen M."/>
            <person name="Tsaousis A."/>
            <person name="Roger A."/>
        </authorList>
    </citation>
    <scope>NUCLEOTIDE SEQUENCE [LARGE SCALE GENOMIC DNA]</scope>
    <source>
        <strain evidence="3">ATCC 50177 / NandII</strain>
    </source>
</reference>
<gene>
    <name evidence="2" type="ORF">AV274_4959</name>
</gene>
<organism evidence="2 3">
    <name type="scientific">Blastocystis sp. subtype 1 (strain ATCC 50177 / NandII)</name>
    <dbReference type="NCBI Taxonomy" id="478820"/>
    <lineage>
        <taxon>Eukaryota</taxon>
        <taxon>Sar</taxon>
        <taxon>Stramenopiles</taxon>
        <taxon>Bigyra</taxon>
        <taxon>Opalozoa</taxon>
        <taxon>Opalinata</taxon>
        <taxon>Blastocystidae</taxon>
        <taxon>Blastocystis</taxon>
    </lineage>
</organism>
<dbReference type="AlphaFoldDB" id="A0A196SB98"/>
<dbReference type="InterPro" id="IPR029479">
    <property type="entry name" value="Nitroreductase"/>
</dbReference>
<keyword evidence="3" id="KW-1185">Reference proteome</keyword>
<sequence length="251" mass="28658">MESESTFDVVKRLMLDRRSVRKYMDKEIPMEELKEVIALAQRAPSSMNTQPYKVVVVHTPEDKKKLGKLMLLNNEHFVNSASATLVVCCDLEPEKELHKLTELELENGAPEGVASNAEKYLPGFLKRPTFFSRLMEALTGSYYKGEPMGVEGWAYKSAGFFMQQFVMLAQSKGWGTLYMGGFDSMSIKKAFGIPNRYDVCCTIAVGYPDTTEKYHEHPRFPPSLVYYENEFGQPMKTEVKEVKPTHFWMSS</sequence>
<dbReference type="Pfam" id="PF00881">
    <property type="entry name" value="Nitroreductase"/>
    <property type="match status" value="1"/>
</dbReference>
<evidence type="ECO:0000313" key="2">
    <source>
        <dbReference type="EMBL" id="OAO13284.1"/>
    </source>
</evidence>
<dbReference type="InterPro" id="IPR000415">
    <property type="entry name" value="Nitroreductase-like"/>
</dbReference>
<dbReference type="OrthoDB" id="41362at2759"/>
<dbReference type="Gene3D" id="3.40.109.10">
    <property type="entry name" value="NADH Oxidase"/>
    <property type="match status" value="1"/>
</dbReference>
<dbReference type="GO" id="GO:0016491">
    <property type="term" value="F:oxidoreductase activity"/>
    <property type="evidence" value="ECO:0007669"/>
    <property type="project" value="InterPro"/>
</dbReference>
<feature type="domain" description="Nitroreductase" evidence="1">
    <location>
        <begin position="16"/>
        <end position="207"/>
    </location>
</feature>
<protein>
    <submittedName>
        <fullName evidence="2">Nitroreductase</fullName>
    </submittedName>
</protein>
<dbReference type="Proteomes" id="UP000078348">
    <property type="component" value="Unassembled WGS sequence"/>
</dbReference>